<feature type="compositionally biased region" description="Basic and acidic residues" evidence="1">
    <location>
        <begin position="156"/>
        <end position="180"/>
    </location>
</feature>
<feature type="region of interest" description="Disordered" evidence="1">
    <location>
        <begin position="146"/>
        <end position="180"/>
    </location>
</feature>
<dbReference type="GO" id="GO:0006281">
    <property type="term" value="P:DNA repair"/>
    <property type="evidence" value="ECO:0007669"/>
    <property type="project" value="TreeGrafter"/>
</dbReference>
<reference evidence="2 3" key="1">
    <citation type="journal article" date="2024" name="BMC Genomics">
        <title>De novo assembly and annotation of Popillia japonica's genome with initial clues to its potential as an invasive pest.</title>
        <authorList>
            <person name="Cucini C."/>
            <person name="Boschi S."/>
            <person name="Funari R."/>
            <person name="Cardaioli E."/>
            <person name="Iannotti N."/>
            <person name="Marturano G."/>
            <person name="Paoli F."/>
            <person name="Bruttini M."/>
            <person name="Carapelli A."/>
            <person name="Frati F."/>
            <person name="Nardi F."/>
        </authorList>
    </citation>
    <scope>NUCLEOTIDE SEQUENCE [LARGE SCALE GENOMIC DNA]</scope>
    <source>
        <strain evidence="2">DMR45628</strain>
    </source>
</reference>
<gene>
    <name evidence="2" type="ORF">QE152_g29405</name>
</gene>
<comment type="caution">
    <text evidence="2">The sequence shown here is derived from an EMBL/GenBank/DDBJ whole genome shotgun (WGS) entry which is preliminary data.</text>
</comment>
<evidence type="ECO:0000256" key="1">
    <source>
        <dbReference type="SAM" id="MobiDB-lite"/>
    </source>
</evidence>
<dbReference type="GO" id="GO:0043111">
    <property type="term" value="P:replication fork arrest"/>
    <property type="evidence" value="ECO:0007669"/>
    <property type="project" value="TreeGrafter"/>
</dbReference>
<protein>
    <submittedName>
        <fullName evidence="2">Uncharacterized protein</fullName>
    </submittedName>
</protein>
<sequence>MSVQSFHYVQQQMERHFDMINQEKKKVRQWSKRLHLALLAYRELLLTICAMDKSAIDSVKHSAKVIKSNIFYVLEYRELVLTLLVTFDDIFYVLEYRELVLTLLVTFDELKMSGAYLNDLIECQHIFLKMLQTYCGGGNSGVMVQKRGRAKKKSKKANEGRRPASEVGHDSAAKTSESDLANRWDEVGPQLSVVLDGRAEIPDDLVPFDATSDVPIDEQKSKAMKNIQHKLRNNEFEQAVGLLRASREVWPENDCFGSNNMPPEEEFLALRDIFFADLGGCQGRISDGRVFKQTQLSKNIENNQLQIPREAALPGKTKVIIENNQLQIPREAALPGKTKVIPYVFVGDEAFALGKNFHFLEHTAKVPLKEFLIIDSAKQEELLKMCISSAIFRVLRKPMLLEPQKAGLIVMLVVYLRNFLPSDKESRLLYSPPGTFDHYENGNLLPGTWRASVDEEVTSLLPIRNVPRRSLNAKAIRDEFVEYFTTDGWVPWQNKFA</sequence>
<dbReference type="AlphaFoldDB" id="A0AAW1JHN8"/>
<evidence type="ECO:0000313" key="3">
    <source>
        <dbReference type="Proteomes" id="UP001458880"/>
    </source>
</evidence>
<dbReference type="Proteomes" id="UP001458880">
    <property type="component" value="Unassembled WGS sequence"/>
</dbReference>
<accession>A0AAW1JHN8</accession>
<organism evidence="2 3">
    <name type="scientific">Popillia japonica</name>
    <name type="common">Japanese beetle</name>
    <dbReference type="NCBI Taxonomy" id="7064"/>
    <lineage>
        <taxon>Eukaryota</taxon>
        <taxon>Metazoa</taxon>
        <taxon>Ecdysozoa</taxon>
        <taxon>Arthropoda</taxon>
        <taxon>Hexapoda</taxon>
        <taxon>Insecta</taxon>
        <taxon>Pterygota</taxon>
        <taxon>Neoptera</taxon>
        <taxon>Endopterygota</taxon>
        <taxon>Coleoptera</taxon>
        <taxon>Polyphaga</taxon>
        <taxon>Scarabaeiformia</taxon>
        <taxon>Scarabaeidae</taxon>
        <taxon>Rutelinae</taxon>
        <taxon>Popillia</taxon>
    </lineage>
</organism>
<evidence type="ECO:0000313" key="2">
    <source>
        <dbReference type="EMBL" id="KAK9703341.1"/>
    </source>
</evidence>
<dbReference type="PANTHER" id="PTHR22940">
    <property type="entry name" value="TIMEOUT/TIMELESS-2"/>
    <property type="match status" value="1"/>
</dbReference>
<feature type="compositionally biased region" description="Basic residues" evidence="1">
    <location>
        <begin position="146"/>
        <end position="155"/>
    </location>
</feature>
<dbReference type="GO" id="GO:0009649">
    <property type="term" value="P:entrainment of circadian clock"/>
    <property type="evidence" value="ECO:0007669"/>
    <property type="project" value="TreeGrafter"/>
</dbReference>
<keyword evidence="3" id="KW-1185">Reference proteome</keyword>
<proteinExistence type="predicted"/>
<dbReference type="GO" id="GO:0031298">
    <property type="term" value="C:replication fork protection complex"/>
    <property type="evidence" value="ECO:0007669"/>
    <property type="project" value="TreeGrafter"/>
</dbReference>
<dbReference type="GO" id="GO:0000076">
    <property type="term" value="P:DNA replication checkpoint signaling"/>
    <property type="evidence" value="ECO:0007669"/>
    <property type="project" value="TreeGrafter"/>
</dbReference>
<dbReference type="InterPro" id="IPR044998">
    <property type="entry name" value="Timeless"/>
</dbReference>
<dbReference type="PANTHER" id="PTHR22940:SF4">
    <property type="entry name" value="PROTEIN TIMELESS HOMOLOG"/>
    <property type="match status" value="1"/>
</dbReference>
<dbReference type="GO" id="GO:0003677">
    <property type="term" value="F:DNA binding"/>
    <property type="evidence" value="ECO:0007669"/>
    <property type="project" value="TreeGrafter"/>
</dbReference>
<name>A0AAW1JHN8_POPJA</name>
<dbReference type="EMBL" id="JASPKY010000372">
    <property type="protein sequence ID" value="KAK9703341.1"/>
    <property type="molecule type" value="Genomic_DNA"/>
</dbReference>